<dbReference type="RefSeq" id="WP_169344710.1">
    <property type="nucleotide sequence ID" value="NZ_JABBJJ010000039.1"/>
</dbReference>
<evidence type="ECO:0008006" key="3">
    <source>
        <dbReference type="Google" id="ProtNLM"/>
    </source>
</evidence>
<evidence type="ECO:0000313" key="2">
    <source>
        <dbReference type="Proteomes" id="UP000518300"/>
    </source>
</evidence>
<proteinExistence type="predicted"/>
<reference evidence="1 2" key="1">
    <citation type="submission" date="2020-04" db="EMBL/GenBank/DDBJ databases">
        <title>Draft genome of Pyxidicoccus fallax type strain.</title>
        <authorList>
            <person name="Whitworth D.E."/>
        </authorList>
    </citation>
    <scope>NUCLEOTIDE SEQUENCE [LARGE SCALE GENOMIC DNA]</scope>
    <source>
        <strain evidence="1 2">DSM 14698</strain>
    </source>
</reference>
<comment type="caution">
    <text evidence="1">The sequence shown here is derived from an EMBL/GenBank/DDBJ whole genome shotgun (WGS) entry which is preliminary data.</text>
</comment>
<dbReference type="EMBL" id="JABBJJ010000039">
    <property type="protein sequence ID" value="NMO15416.1"/>
    <property type="molecule type" value="Genomic_DNA"/>
</dbReference>
<name>A0A848LA94_9BACT</name>
<sequence>MSRPPRPYPADPTKRELFSPGGQLTYLPLAYADLLELQRALAEQVPPGGEGDFTATSYDLSALVGHVLAAYQNFYAGEVFLRTARTPRSLVKHARRLSYEPDPGLSATGFVHLTLGPGLSGTVQKDLRLASTPVGETKAQDFETTESRVVDAAWNEIQVSGANAPASLQANDTVLTLRGTGHGLRRGEPMAFVGPKGWRALDVVAVEEDRDADQTTVTLAGGIGTSEPALPAFDPAHPLSGYQVLAGPARELRLFGWDASPVTFPPDSILPAGAYTKPQSPPSEPQYGYVVAGTTHQPADWYLSRPLEESVAGDFLLFPGGNDAPYVARFEPGSQKDVTVTFFKAYADTQVNGVKTTPGAGGVQTVTPVTETVVREVWLSGSVTRLRVQGADGTHRPRSEQRIQGRWLTGWRTRVPLVDRVPSEVEVLEGAELSLVGRLAGLAPGMLVALSTLDGSVVQVVELVSVNLPAEDASNPVTTVTWQARTSPTVRGHRWRQGDLKVLGNIVPIVHGKTVEQVLGGSDGITPFLRFTLKDGPLGHRPGPGGGEPDLEVRVHGVAWTRVDDFGASGPEDRHYRLERDQDQVTSVLFGDGVRGAIPPADKKHIHATYRVGLGRDGNVPAGRVTRVVKAHPLVARAVNPVPVAGGTPPSSPESIREQATRHIRTFDRAVSVQDHADLAMLYPGVARASARQRDAVVELVVATADGEGIADKTGLASFLAARRDTTVPLRIIDPMPLDVHLGLYLETDPAFLRRNVEEAIRAALMGREAGATPGFFTPEVRWLGQAASLSEVYARLQAVPGVQFCQITHFAFGAPGLLAVHDVLRVNSHQWLRMTANHLYFTPPSGGSHGV</sequence>
<keyword evidence="2" id="KW-1185">Reference proteome</keyword>
<organism evidence="1 2">
    <name type="scientific">Pyxidicoccus fallax</name>
    <dbReference type="NCBI Taxonomy" id="394095"/>
    <lineage>
        <taxon>Bacteria</taxon>
        <taxon>Pseudomonadati</taxon>
        <taxon>Myxococcota</taxon>
        <taxon>Myxococcia</taxon>
        <taxon>Myxococcales</taxon>
        <taxon>Cystobacterineae</taxon>
        <taxon>Myxococcaceae</taxon>
        <taxon>Pyxidicoccus</taxon>
    </lineage>
</organism>
<evidence type="ECO:0000313" key="1">
    <source>
        <dbReference type="EMBL" id="NMO15416.1"/>
    </source>
</evidence>
<accession>A0A848LA94</accession>
<dbReference type="Proteomes" id="UP000518300">
    <property type="component" value="Unassembled WGS sequence"/>
</dbReference>
<protein>
    <recommendedName>
        <fullName evidence="3">Baseplate protein J-like domain-containing protein</fullName>
    </recommendedName>
</protein>
<gene>
    <name evidence="1" type="ORF">HG543_11200</name>
</gene>
<dbReference type="AlphaFoldDB" id="A0A848LA94"/>